<dbReference type="EC" id="3.1.3.48" evidence="2"/>
<dbReference type="InterPro" id="IPR000387">
    <property type="entry name" value="Tyr_Pase_dom"/>
</dbReference>
<evidence type="ECO:0000259" key="5">
    <source>
        <dbReference type="PROSITE" id="PS50054"/>
    </source>
</evidence>
<gene>
    <name evidence="7" type="ORF">B0H15DRAFT_383392</name>
</gene>
<dbReference type="PROSITE" id="PS00383">
    <property type="entry name" value="TYR_PHOSPHATASE_1"/>
    <property type="match status" value="1"/>
</dbReference>
<comment type="caution">
    <text evidence="7">The sequence shown here is derived from an EMBL/GenBank/DDBJ whole genome shotgun (WGS) entry which is preliminary data.</text>
</comment>
<feature type="domain" description="Tyrosine specific protein phosphatases" evidence="6">
    <location>
        <begin position="68"/>
        <end position="126"/>
    </location>
</feature>
<dbReference type="PANTHER" id="PTHR45848:SF4">
    <property type="entry name" value="DUAL SPECIFICITY PROTEIN PHOSPHATASE 12"/>
    <property type="match status" value="1"/>
</dbReference>
<name>A0AAD6U530_9AGAR</name>
<dbReference type="InterPro" id="IPR000340">
    <property type="entry name" value="Dual-sp_phosphatase_cat-dom"/>
</dbReference>
<dbReference type="CDD" id="cd14498">
    <property type="entry name" value="DSP"/>
    <property type="match status" value="2"/>
</dbReference>
<dbReference type="InterPro" id="IPR029021">
    <property type="entry name" value="Prot-tyrosine_phosphatase-like"/>
</dbReference>
<reference evidence="7" key="1">
    <citation type="submission" date="2023-03" db="EMBL/GenBank/DDBJ databases">
        <title>Massive genome expansion in bonnet fungi (Mycena s.s.) driven by repeated elements and novel gene families across ecological guilds.</title>
        <authorList>
            <consortium name="Lawrence Berkeley National Laboratory"/>
            <person name="Harder C.B."/>
            <person name="Miyauchi S."/>
            <person name="Viragh M."/>
            <person name="Kuo A."/>
            <person name="Thoen E."/>
            <person name="Andreopoulos B."/>
            <person name="Lu D."/>
            <person name="Skrede I."/>
            <person name="Drula E."/>
            <person name="Henrissat B."/>
            <person name="Morin E."/>
            <person name="Kohler A."/>
            <person name="Barry K."/>
            <person name="LaButti K."/>
            <person name="Morin E."/>
            <person name="Salamov A."/>
            <person name="Lipzen A."/>
            <person name="Mereny Z."/>
            <person name="Hegedus B."/>
            <person name="Baldrian P."/>
            <person name="Stursova M."/>
            <person name="Weitz H."/>
            <person name="Taylor A."/>
            <person name="Grigoriev I.V."/>
            <person name="Nagy L.G."/>
            <person name="Martin F."/>
            <person name="Kauserud H."/>
        </authorList>
    </citation>
    <scope>NUCLEOTIDE SEQUENCE</scope>
    <source>
        <strain evidence="7">CBHHK173m</strain>
    </source>
</reference>
<dbReference type="GO" id="GO:0004725">
    <property type="term" value="F:protein tyrosine phosphatase activity"/>
    <property type="evidence" value="ECO:0007669"/>
    <property type="project" value="UniProtKB-EC"/>
</dbReference>
<evidence type="ECO:0000256" key="2">
    <source>
        <dbReference type="ARBA" id="ARBA00013064"/>
    </source>
</evidence>
<keyword evidence="4" id="KW-0904">Protein phosphatase</keyword>
<dbReference type="Gene3D" id="3.90.190.10">
    <property type="entry name" value="Protein tyrosine phosphatase superfamily"/>
    <property type="match status" value="2"/>
</dbReference>
<evidence type="ECO:0000259" key="6">
    <source>
        <dbReference type="PROSITE" id="PS50056"/>
    </source>
</evidence>
<dbReference type="Pfam" id="PF00782">
    <property type="entry name" value="DSPc"/>
    <property type="match status" value="1"/>
</dbReference>
<proteinExistence type="inferred from homology"/>
<evidence type="ECO:0000256" key="1">
    <source>
        <dbReference type="ARBA" id="ARBA00008601"/>
    </source>
</evidence>
<dbReference type="SUPFAM" id="SSF52799">
    <property type="entry name" value="(Phosphotyrosine protein) phosphatases II"/>
    <property type="match status" value="2"/>
</dbReference>
<evidence type="ECO:0000313" key="7">
    <source>
        <dbReference type="EMBL" id="KAJ7084854.1"/>
    </source>
</evidence>
<sequence>MFCDAVPSVDEIIKDQIYLGNLSAAGSEETKNRLGISHTLSVCPQSTSSGPSHLVIPVDDSDYDNLLIHLPDACRFIEDALAHGGKVLVHCVLGISRSTTVLAAYLIKSMSLTPSAAISFIKQRRPRVQPNYGFLKQLAAFAACGCAPTPTHPAYISWKRKHKQDVTIFLNYIIDTTVIIPNALFLSSEFPRDPDQARLLLLDLRITHLLSIAPADVAAAPAPVVQRHLRVDARTDDLLPVLPDACAFLRDALAHGGRVLVTSRLEARACTVVGAYLMQSRNASPDAAGAVIQGALPLFHATQSFARALELFGARHCNAAPAAADKTAAERRMGEPGVDAAGGAGLVPAATA</sequence>
<dbReference type="PANTHER" id="PTHR45848">
    <property type="entry name" value="DUAL SPECIFICITY PROTEIN PHOSPHATASE 12 FAMILY MEMBER"/>
    <property type="match status" value="1"/>
</dbReference>
<dbReference type="AlphaFoldDB" id="A0AAD6U530"/>
<dbReference type="PROSITE" id="PS50054">
    <property type="entry name" value="TYR_PHOSPHATASE_DUAL"/>
    <property type="match status" value="1"/>
</dbReference>
<evidence type="ECO:0000256" key="3">
    <source>
        <dbReference type="ARBA" id="ARBA00022801"/>
    </source>
</evidence>
<dbReference type="Proteomes" id="UP001222325">
    <property type="component" value="Unassembled WGS sequence"/>
</dbReference>
<dbReference type="InterPro" id="IPR016130">
    <property type="entry name" value="Tyr_Pase_AS"/>
</dbReference>
<evidence type="ECO:0000256" key="4">
    <source>
        <dbReference type="ARBA" id="ARBA00022912"/>
    </source>
</evidence>
<dbReference type="InterPro" id="IPR020422">
    <property type="entry name" value="TYR_PHOSPHATASE_DUAL_dom"/>
</dbReference>
<dbReference type="PROSITE" id="PS50056">
    <property type="entry name" value="TYR_PHOSPHATASE_2"/>
    <property type="match status" value="1"/>
</dbReference>
<feature type="domain" description="Tyrosine-protein phosphatase" evidence="5">
    <location>
        <begin position="6"/>
        <end position="147"/>
    </location>
</feature>
<keyword evidence="8" id="KW-1185">Reference proteome</keyword>
<dbReference type="SMART" id="SM00195">
    <property type="entry name" value="DSPc"/>
    <property type="match status" value="1"/>
</dbReference>
<keyword evidence="3" id="KW-0378">Hydrolase</keyword>
<organism evidence="7 8">
    <name type="scientific">Mycena belliarum</name>
    <dbReference type="NCBI Taxonomy" id="1033014"/>
    <lineage>
        <taxon>Eukaryota</taxon>
        <taxon>Fungi</taxon>
        <taxon>Dikarya</taxon>
        <taxon>Basidiomycota</taxon>
        <taxon>Agaricomycotina</taxon>
        <taxon>Agaricomycetes</taxon>
        <taxon>Agaricomycetidae</taxon>
        <taxon>Agaricales</taxon>
        <taxon>Marasmiineae</taxon>
        <taxon>Mycenaceae</taxon>
        <taxon>Mycena</taxon>
    </lineage>
</organism>
<evidence type="ECO:0000313" key="8">
    <source>
        <dbReference type="Proteomes" id="UP001222325"/>
    </source>
</evidence>
<dbReference type="EMBL" id="JARJCN010000036">
    <property type="protein sequence ID" value="KAJ7084854.1"/>
    <property type="molecule type" value="Genomic_DNA"/>
</dbReference>
<protein>
    <recommendedName>
        <fullName evidence="2">protein-tyrosine-phosphatase</fullName>
        <ecNumber evidence="2">3.1.3.48</ecNumber>
    </recommendedName>
</protein>
<dbReference type="GO" id="GO:0008138">
    <property type="term" value="F:protein tyrosine/serine/threonine phosphatase activity"/>
    <property type="evidence" value="ECO:0007669"/>
    <property type="project" value="TreeGrafter"/>
</dbReference>
<accession>A0AAD6U530</accession>
<comment type="similarity">
    <text evidence="1">Belongs to the protein-tyrosine phosphatase family. Non-receptor class dual specificity subfamily.</text>
</comment>